<evidence type="ECO:0000256" key="1">
    <source>
        <dbReference type="SAM" id="MobiDB-lite"/>
    </source>
</evidence>
<dbReference type="EMBL" id="BOMW01000077">
    <property type="protein sequence ID" value="GIF09166.1"/>
    <property type="molecule type" value="Genomic_DNA"/>
</dbReference>
<protein>
    <submittedName>
        <fullName evidence="2">Uncharacterized protein</fullName>
    </submittedName>
</protein>
<reference evidence="2" key="1">
    <citation type="submission" date="2021-01" db="EMBL/GenBank/DDBJ databases">
        <title>Whole genome shotgun sequence of Actinoplanes siamensis NBRC 109076.</title>
        <authorList>
            <person name="Komaki H."/>
            <person name="Tamura T."/>
        </authorList>
    </citation>
    <scope>NUCLEOTIDE SEQUENCE</scope>
    <source>
        <strain evidence="2">NBRC 109076</strain>
    </source>
</reference>
<dbReference type="Proteomes" id="UP000629619">
    <property type="component" value="Unassembled WGS sequence"/>
</dbReference>
<feature type="compositionally biased region" description="Basic and acidic residues" evidence="1">
    <location>
        <begin position="30"/>
        <end position="51"/>
    </location>
</feature>
<name>A0A919NE14_9ACTN</name>
<dbReference type="AlphaFoldDB" id="A0A919NE14"/>
<proteinExistence type="predicted"/>
<gene>
    <name evidence="2" type="ORF">Asi03nite_67040</name>
</gene>
<feature type="compositionally biased region" description="Basic residues" evidence="1">
    <location>
        <begin position="52"/>
        <end position="71"/>
    </location>
</feature>
<feature type="region of interest" description="Disordered" evidence="1">
    <location>
        <begin position="1"/>
        <end position="71"/>
    </location>
</feature>
<organism evidence="2 3">
    <name type="scientific">Actinoplanes siamensis</name>
    <dbReference type="NCBI Taxonomy" id="1223317"/>
    <lineage>
        <taxon>Bacteria</taxon>
        <taxon>Bacillati</taxon>
        <taxon>Actinomycetota</taxon>
        <taxon>Actinomycetes</taxon>
        <taxon>Micromonosporales</taxon>
        <taxon>Micromonosporaceae</taxon>
        <taxon>Actinoplanes</taxon>
    </lineage>
</organism>
<keyword evidence="3" id="KW-1185">Reference proteome</keyword>
<comment type="caution">
    <text evidence="2">The sequence shown here is derived from an EMBL/GenBank/DDBJ whole genome shotgun (WGS) entry which is preliminary data.</text>
</comment>
<evidence type="ECO:0000313" key="3">
    <source>
        <dbReference type="Proteomes" id="UP000629619"/>
    </source>
</evidence>
<evidence type="ECO:0000313" key="2">
    <source>
        <dbReference type="EMBL" id="GIF09166.1"/>
    </source>
</evidence>
<sequence length="71" mass="8160">MHPCPPGVSLIQEMAGTEVRSRHTRKRIKEKAAKNRPASRDGKQAFSEKRPGTKKRSLRSRARRNPFRHGK</sequence>
<accession>A0A919NE14</accession>